<sequence>MSDAGADGTLPGQRRRRSIFRDDTARAEPASPWVLPEEEPEQPAAIASDGPVRSIFRSDGDDGTTR</sequence>
<comment type="caution">
    <text evidence="2">The sequence shown here is derived from an EMBL/GenBank/DDBJ whole genome shotgun (WGS) entry which is preliminary data.</text>
</comment>
<protein>
    <submittedName>
        <fullName evidence="2">Uncharacterized protein</fullName>
    </submittedName>
</protein>
<proteinExistence type="predicted"/>
<keyword evidence="3" id="KW-1185">Reference proteome</keyword>
<organism evidence="2 3">
    <name type="scientific">Actinomycetospora aeridis</name>
    <dbReference type="NCBI Taxonomy" id="3129231"/>
    <lineage>
        <taxon>Bacteria</taxon>
        <taxon>Bacillati</taxon>
        <taxon>Actinomycetota</taxon>
        <taxon>Actinomycetes</taxon>
        <taxon>Pseudonocardiales</taxon>
        <taxon>Pseudonocardiaceae</taxon>
        <taxon>Actinomycetospora</taxon>
    </lineage>
</organism>
<dbReference type="RefSeq" id="WP_337712785.1">
    <property type="nucleotide sequence ID" value="NZ_JBBEGL010000002.1"/>
</dbReference>
<feature type="compositionally biased region" description="Basic and acidic residues" evidence="1">
    <location>
        <begin position="56"/>
        <end position="66"/>
    </location>
</feature>
<evidence type="ECO:0000313" key="3">
    <source>
        <dbReference type="Proteomes" id="UP001370100"/>
    </source>
</evidence>
<gene>
    <name evidence="2" type="ORF">WCD41_07525</name>
</gene>
<feature type="region of interest" description="Disordered" evidence="1">
    <location>
        <begin position="1"/>
        <end position="66"/>
    </location>
</feature>
<name>A0ABU8N4B0_9PSEU</name>
<accession>A0ABU8N4B0</accession>
<dbReference type="Proteomes" id="UP001370100">
    <property type="component" value="Unassembled WGS sequence"/>
</dbReference>
<dbReference type="EMBL" id="JBBEGL010000002">
    <property type="protein sequence ID" value="MEJ2886299.1"/>
    <property type="molecule type" value="Genomic_DNA"/>
</dbReference>
<reference evidence="2 3" key="1">
    <citation type="submission" date="2024-03" db="EMBL/GenBank/DDBJ databases">
        <title>Actinomycetospora sp. OC33-EN06, a novel actinomycete isolated from wild orchid (Aerides multiflora).</title>
        <authorList>
            <person name="Suriyachadkun C."/>
        </authorList>
    </citation>
    <scope>NUCLEOTIDE SEQUENCE [LARGE SCALE GENOMIC DNA]</scope>
    <source>
        <strain evidence="2 3">OC33-EN06</strain>
    </source>
</reference>
<evidence type="ECO:0000313" key="2">
    <source>
        <dbReference type="EMBL" id="MEJ2886299.1"/>
    </source>
</evidence>
<evidence type="ECO:0000256" key="1">
    <source>
        <dbReference type="SAM" id="MobiDB-lite"/>
    </source>
</evidence>